<evidence type="ECO:0000259" key="8">
    <source>
        <dbReference type="PROSITE" id="PS51148"/>
    </source>
</evidence>
<organism evidence="9 10">
    <name type="scientific">Triplophysa rosa</name>
    <name type="common">Cave loach</name>
    <dbReference type="NCBI Taxonomy" id="992332"/>
    <lineage>
        <taxon>Eukaryota</taxon>
        <taxon>Metazoa</taxon>
        <taxon>Chordata</taxon>
        <taxon>Craniata</taxon>
        <taxon>Vertebrata</taxon>
        <taxon>Euteleostomi</taxon>
        <taxon>Actinopterygii</taxon>
        <taxon>Neopterygii</taxon>
        <taxon>Teleostei</taxon>
        <taxon>Ostariophysi</taxon>
        <taxon>Cypriniformes</taxon>
        <taxon>Nemacheilidae</taxon>
        <taxon>Triplophysa</taxon>
    </lineage>
</organism>
<keyword evidence="10" id="KW-1185">Reference proteome</keyword>
<comment type="subcellular location">
    <subcellularLocation>
        <location evidence="1">Nucleus</location>
    </subcellularLocation>
</comment>
<keyword evidence="3" id="KW-0805">Transcription regulation</keyword>
<dbReference type="Pfam" id="PF08517">
    <property type="entry name" value="AXH"/>
    <property type="match status" value="1"/>
</dbReference>
<evidence type="ECO:0000313" key="9">
    <source>
        <dbReference type="EMBL" id="KAI7795543.1"/>
    </source>
</evidence>
<evidence type="ECO:0000256" key="1">
    <source>
        <dbReference type="ARBA" id="ARBA00004123"/>
    </source>
</evidence>
<keyword evidence="6" id="KW-0539">Nucleus</keyword>
<feature type="compositionally biased region" description="Basic and acidic residues" evidence="7">
    <location>
        <begin position="417"/>
        <end position="429"/>
    </location>
</feature>
<feature type="domain" description="AXH" evidence="8">
    <location>
        <begin position="251"/>
        <end position="381"/>
    </location>
</feature>
<protein>
    <recommendedName>
        <fullName evidence="8">AXH domain-containing protein</fullName>
    </recommendedName>
</protein>
<dbReference type="SMART" id="SM00536">
    <property type="entry name" value="AXH"/>
    <property type="match status" value="1"/>
</dbReference>
<feature type="compositionally biased region" description="Basic and acidic residues" evidence="7">
    <location>
        <begin position="392"/>
        <end position="406"/>
    </location>
</feature>
<feature type="compositionally biased region" description="Polar residues" evidence="7">
    <location>
        <begin position="201"/>
        <end position="217"/>
    </location>
</feature>
<dbReference type="PANTHER" id="PTHR13392">
    <property type="entry name" value="ATAXIN 1"/>
    <property type="match status" value="1"/>
</dbReference>
<evidence type="ECO:0000256" key="2">
    <source>
        <dbReference type="ARBA" id="ARBA00022491"/>
    </source>
</evidence>
<dbReference type="GO" id="GO:0003723">
    <property type="term" value="F:RNA binding"/>
    <property type="evidence" value="ECO:0007669"/>
    <property type="project" value="InterPro"/>
</dbReference>
<dbReference type="InterPro" id="IPR036096">
    <property type="entry name" value="Ataxin_AXH_dom_sf"/>
</dbReference>
<dbReference type="InterPro" id="IPR043404">
    <property type="entry name" value="ATAXIN1-like"/>
</dbReference>
<dbReference type="GO" id="GO:0003677">
    <property type="term" value="F:DNA binding"/>
    <property type="evidence" value="ECO:0007669"/>
    <property type="project" value="UniProtKB-KW"/>
</dbReference>
<gene>
    <name evidence="9" type="ORF">IRJ41_021812</name>
</gene>
<dbReference type="InterPro" id="IPR003652">
    <property type="entry name" value="Ataxin_AXH_dom"/>
</dbReference>
<keyword evidence="2" id="KW-0678">Repressor</keyword>
<dbReference type="GO" id="GO:0005634">
    <property type="term" value="C:nucleus"/>
    <property type="evidence" value="ECO:0007669"/>
    <property type="project" value="UniProtKB-SubCell"/>
</dbReference>
<dbReference type="PROSITE" id="PS51148">
    <property type="entry name" value="AXH"/>
    <property type="match status" value="1"/>
</dbReference>
<feature type="region of interest" description="Disordered" evidence="7">
    <location>
        <begin position="147"/>
        <end position="168"/>
    </location>
</feature>
<name>A0A9W7WF87_TRIRA</name>
<dbReference type="OrthoDB" id="10000452at2759"/>
<sequence length="429" mass="49341">MANMSSFSVLEKLDSMPNCNEQPPAPIFKTPSPFWNQESVFRRPRHVREPTPDPLTLYPYRYPDLSCATGLNHIYSSLNVNSMNASNRYLTSKYLVNDPNIGRGTYYCSYLTSEVEDGLRNPHHPQTDPFLASYYYRGAVQDVLRRDVPSEEINTGSQKKRPREETYWYHGPEKKRILHGSKKRHYVKNNQLSGSLQYAESNKNNHHQPTLNPSMFEQSKDGENQTREELPLLDGREDAEKHQRNQSTHSESSSPVLCVLHRFVEGSLVELEGGRLKRVEDLRMEDLEQCAEQHPELKLERFTVLKITPSRTPAVLLHVEIERDHSQLSLEANEGLPFFVCGQGWSSCNPRHTRETCRLQCHQLKVGDVCLALTRDPAPVTQPANQSPAEVSTDHTEEKSTLPQKDKSRKRHFTAPELREIYKVHQDTD</sequence>
<keyword evidence="5" id="KW-0804">Transcription</keyword>
<evidence type="ECO:0000256" key="7">
    <source>
        <dbReference type="SAM" id="MobiDB-lite"/>
    </source>
</evidence>
<evidence type="ECO:0000256" key="6">
    <source>
        <dbReference type="ARBA" id="ARBA00023242"/>
    </source>
</evidence>
<dbReference type="EMBL" id="JAFHDT010000020">
    <property type="protein sequence ID" value="KAI7795543.1"/>
    <property type="molecule type" value="Genomic_DNA"/>
</dbReference>
<evidence type="ECO:0000256" key="4">
    <source>
        <dbReference type="ARBA" id="ARBA00023125"/>
    </source>
</evidence>
<dbReference type="Proteomes" id="UP001059041">
    <property type="component" value="Linkage Group LG20"/>
</dbReference>
<feature type="region of interest" description="Disordered" evidence="7">
    <location>
        <begin position="378"/>
        <end position="429"/>
    </location>
</feature>
<dbReference type="SUPFAM" id="SSF102031">
    <property type="entry name" value="AXH domain"/>
    <property type="match status" value="1"/>
</dbReference>
<feature type="compositionally biased region" description="Basic and acidic residues" evidence="7">
    <location>
        <begin position="218"/>
        <end position="243"/>
    </location>
</feature>
<accession>A0A9W7WF87</accession>
<evidence type="ECO:0000256" key="3">
    <source>
        <dbReference type="ARBA" id="ARBA00023015"/>
    </source>
</evidence>
<comment type="caution">
    <text evidence="9">The sequence shown here is derived from an EMBL/GenBank/DDBJ whole genome shotgun (WGS) entry which is preliminary data.</text>
</comment>
<evidence type="ECO:0000256" key="5">
    <source>
        <dbReference type="ARBA" id="ARBA00023163"/>
    </source>
</evidence>
<dbReference type="GO" id="GO:0000122">
    <property type="term" value="P:negative regulation of transcription by RNA polymerase II"/>
    <property type="evidence" value="ECO:0007669"/>
    <property type="project" value="TreeGrafter"/>
</dbReference>
<keyword evidence="4" id="KW-0238">DNA-binding</keyword>
<dbReference type="AlphaFoldDB" id="A0A9W7WF87"/>
<proteinExistence type="predicted"/>
<dbReference type="PANTHER" id="PTHR13392:SF14">
    <property type="entry name" value="ATAXIN-1-LIKE"/>
    <property type="match status" value="1"/>
</dbReference>
<dbReference type="GO" id="GO:0007399">
    <property type="term" value="P:nervous system development"/>
    <property type="evidence" value="ECO:0007669"/>
    <property type="project" value="TreeGrafter"/>
</dbReference>
<reference evidence="9" key="1">
    <citation type="submission" date="2021-02" db="EMBL/GenBank/DDBJ databases">
        <title>Comparative genomics reveals that relaxation of natural selection precedes convergent phenotypic evolution of cavefish.</title>
        <authorList>
            <person name="Peng Z."/>
        </authorList>
    </citation>
    <scope>NUCLEOTIDE SEQUENCE</scope>
    <source>
        <tissue evidence="9">Muscle</tissue>
    </source>
</reference>
<feature type="region of interest" description="Disordered" evidence="7">
    <location>
        <begin position="201"/>
        <end position="253"/>
    </location>
</feature>
<evidence type="ECO:0000313" key="10">
    <source>
        <dbReference type="Proteomes" id="UP001059041"/>
    </source>
</evidence>